<accession>A0A3N0YDW9</accession>
<evidence type="ECO:0000313" key="2">
    <source>
        <dbReference type="Proteomes" id="UP000281406"/>
    </source>
</evidence>
<reference evidence="1 2" key="1">
    <citation type="submission" date="2018-10" db="EMBL/GenBank/DDBJ databases">
        <title>Genome assembly for a Yunnan-Guizhou Plateau 3E fish, Anabarilius grahami (Regan), and its evolutionary and genetic applications.</title>
        <authorList>
            <person name="Jiang W."/>
        </authorList>
    </citation>
    <scope>NUCLEOTIDE SEQUENCE [LARGE SCALE GENOMIC DNA]</scope>
    <source>
        <strain evidence="1">AG-KIZ</strain>
        <tissue evidence="1">Muscle</tissue>
    </source>
</reference>
<evidence type="ECO:0000313" key="1">
    <source>
        <dbReference type="EMBL" id="ROL44071.1"/>
    </source>
</evidence>
<protein>
    <submittedName>
        <fullName evidence="1">Uncharacterized protein</fullName>
    </submittedName>
</protein>
<organism evidence="1 2">
    <name type="scientific">Anabarilius grahami</name>
    <name type="common">Kanglang fish</name>
    <name type="synonym">Barilius grahami</name>
    <dbReference type="NCBI Taxonomy" id="495550"/>
    <lineage>
        <taxon>Eukaryota</taxon>
        <taxon>Metazoa</taxon>
        <taxon>Chordata</taxon>
        <taxon>Craniata</taxon>
        <taxon>Vertebrata</taxon>
        <taxon>Euteleostomi</taxon>
        <taxon>Actinopterygii</taxon>
        <taxon>Neopterygii</taxon>
        <taxon>Teleostei</taxon>
        <taxon>Ostariophysi</taxon>
        <taxon>Cypriniformes</taxon>
        <taxon>Xenocyprididae</taxon>
        <taxon>Xenocypridinae</taxon>
        <taxon>Xenocypridinae incertae sedis</taxon>
        <taxon>Anabarilius</taxon>
    </lineage>
</organism>
<gene>
    <name evidence="1" type="ORF">DPX16_4986</name>
</gene>
<comment type="caution">
    <text evidence="1">The sequence shown here is derived from an EMBL/GenBank/DDBJ whole genome shotgun (WGS) entry which is preliminary data.</text>
</comment>
<dbReference type="Proteomes" id="UP000281406">
    <property type="component" value="Unassembled WGS sequence"/>
</dbReference>
<sequence length="266" mass="28577">MVVILSGKKLSKSSAVKDVVVVDVDLVNGLSLGLLDVVPSNVVSHAANGHGRLRRSRREMFDANATVDSGTSECRMPGRTSMRLRCAAEAEISNASRHQVLEGTRTGRQQSTESLAPGGHTTLTGLLSGGDLVLCLWSPPVLFNRLSIPVAAFSPCQAARPVQCLIVPRESNYVCCLILSGSRCIFGPHTAHLPKLTSLFTTWADLSGHSLSLLVIVPHPFLLYGLCSPPHPQYLVLSLVNKPVTLILRLSPPSQIPDSQGCRLMF</sequence>
<dbReference type="AlphaFoldDB" id="A0A3N0YDW9"/>
<keyword evidence="2" id="KW-1185">Reference proteome</keyword>
<name>A0A3N0YDW9_ANAGA</name>
<dbReference type="EMBL" id="RJVU01047001">
    <property type="protein sequence ID" value="ROL44071.1"/>
    <property type="molecule type" value="Genomic_DNA"/>
</dbReference>
<proteinExistence type="predicted"/>